<dbReference type="EMBL" id="FO203427">
    <property type="protein sequence ID" value="CCH50177.1"/>
    <property type="molecule type" value="Genomic_DNA"/>
</dbReference>
<dbReference type="AlphaFoldDB" id="M1WU30"/>
<evidence type="ECO:0000313" key="2">
    <source>
        <dbReference type="EMBL" id="CCH50177.1"/>
    </source>
</evidence>
<feature type="chain" id="PRO_5004019495" evidence="1">
    <location>
        <begin position="22"/>
        <end position="311"/>
    </location>
</feature>
<reference evidence="2 3" key="1">
    <citation type="journal article" date="2013" name="PLoS ONE">
        <title>The first genomic and proteomic characterization of a deep-sea sulfate reducer: insights into the piezophilic lifestyle of Desulfovibrio piezophilus.</title>
        <authorList>
            <person name="Pradel N."/>
            <person name="Ji B."/>
            <person name="Gimenez G."/>
            <person name="Talla E."/>
            <person name="Lenoble P."/>
            <person name="Garel M."/>
            <person name="Tamburini C."/>
            <person name="Fourquet P."/>
            <person name="Lebrun R."/>
            <person name="Bertin P."/>
            <person name="Denis Y."/>
            <person name="Pophillat M."/>
            <person name="Barbe V."/>
            <person name="Ollivier B."/>
            <person name="Dolla A."/>
        </authorList>
    </citation>
    <scope>NUCLEOTIDE SEQUENCE [LARGE SCALE GENOMIC DNA]</scope>
    <source>
        <strain evidence="3">DSM 10523 / SB164P1</strain>
    </source>
</reference>
<dbReference type="GO" id="GO:0046872">
    <property type="term" value="F:metal ion binding"/>
    <property type="evidence" value="ECO:0007669"/>
    <property type="project" value="InterPro"/>
</dbReference>
<dbReference type="InterPro" id="IPR006127">
    <property type="entry name" value="ZnuA-like"/>
</dbReference>
<dbReference type="PATRIC" id="fig|879567.3.peg.3171"/>
<dbReference type="KEGG" id="dpi:BN4_20115"/>
<dbReference type="Pfam" id="PF01297">
    <property type="entry name" value="ZnuA"/>
    <property type="match status" value="1"/>
</dbReference>
<dbReference type="STRING" id="1322246.BN4_20115"/>
<sequence length="311" mass="34242">MIKKLTLALFVSLLVVVVSKAAVPDLPAQRSETIVLASLDVVQALGEALTEQTSIRVLNAIPQGYSMQGQRAYLKKHQDIFSQLAEHAAGVLSVTSAWSDDPLYQWARRANIRIVNIDVTKPLDGYGAGVPLLQVEGAYSPYVWRSPANLTRMAVIAADDLSRLVPHEAQTIEENLKKLQSALFQLRSRYENAFTQMELVDLAALTGDYTYLMDEFGLGIRFYTLKPEGQWTADEEQALSQHLSQSGIVGVICPWEPEEKGRQVIRKGGAVPIVLKKYVSSLGVDPVTSLVRWYDDNLSQLLGALKTTTGG</sequence>
<accession>M1WU30</accession>
<dbReference type="BioCyc" id="DPIE1322246:BN4_RS17340-MONOMER"/>
<evidence type="ECO:0000313" key="3">
    <source>
        <dbReference type="Proteomes" id="UP000011724"/>
    </source>
</evidence>
<gene>
    <name evidence="2" type="ordered locus">BN4_20115</name>
</gene>
<dbReference type="HOGENOM" id="CLU_068614_0_0_7"/>
<dbReference type="Proteomes" id="UP000011724">
    <property type="component" value="Chromosome"/>
</dbReference>
<reference evidence="3" key="2">
    <citation type="journal article" date="2013" name="Stand. Genomic Sci.">
        <title>Complete genome sequence of Desulfocapsa sulfexigens, a marine deltaproteobacterium specialized in disproportionating inorganic sulfur compounds.</title>
        <authorList>
            <person name="Finster K.W."/>
            <person name="Kjeldsen K.U."/>
            <person name="Kube M."/>
            <person name="Reinhardt R."/>
            <person name="Mussmann M."/>
            <person name="Amann R."/>
            <person name="Schreiber L."/>
        </authorList>
    </citation>
    <scope>NUCLEOTIDE SEQUENCE [LARGE SCALE GENOMIC DNA]</scope>
    <source>
        <strain evidence="3">DSM 10523 / SB164P1</strain>
    </source>
</reference>
<keyword evidence="3" id="KW-1185">Reference proteome</keyword>
<dbReference type="PANTHER" id="PTHR42953">
    <property type="entry name" value="HIGH-AFFINITY ZINC UPTAKE SYSTEM PROTEIN ZNUA-RELATED"/>
    <property type="match status" value="1"/>
</dbReference>
<proteinExistence type="predicted"/>
<dbReference type="Gene3D" id="3.40.50.1980">
    <property type="entry name" value="Nitrogenase molybdenum iron protein domain"/>
    <property type="match status" value="1"/>
</dbReference>
<dbReference type="GO" id="GO:0030001">
    <property type="term" value="P:metal ion transport"/>
    <property type="evidence" value="ECO:0007669"/>
    <property type="project" value="InterPro"/>
</dbReference>
<protein>
    <submittedName>
        <fullName evidence="2">Putative Periplasmic solute binding protein</fullName>
    </submittedName>
</protein>
<dbReference type="SUPFAM" id="SSF53807">
    <property type="entry name" value="Helical backbone' metal receptor"/>
    <property type="match status" value="1"/>
</dbReference>
<keyword evidence="1" id="KW-0732">Signal</keyword>
<dbReference type="eggNOG" id="COG0803">
    <property type="taxonomic scope" value="Bacteria"/>
</dbReference>
<evidence type="ECO:0000256" key="1">
    <source>
        <dbReference type="SAM" id="SignalP"/>
    </source>
</evidence>
<dbReference type="OrthoDB" id="6104586at2"/>
<organism evidence="2 3">
    <name type="scientific">Pseudodesulfovibrio piezophilus (strain DSM 21447 / JCM 15486 / C1TLV30)</name>
    <name type="common">Desulfovibrio piezophilus</name>
    <dbReference type="NCBI Taxonomy" id="1322246"/>
    <lineage>
        <taxon>Bacteria</taxon>
        <taxon>Pseudomonadati</taxon>
        <taxon>Thermodesulfobacteriota</taxon>
        <taxon>Desulfovibrionia</taxon>
        <taxon>Desulfovibrionales</taxon>
        <taxon>Desulfovibrionaceae</taxon>
    </lineage>
</organism>
<name>M1WU30_PSEP2</name>
<dbReference type="RefSeq" id="WP_015416219.1">
    <property type="nucleotide sequence ID" value="NC_020409.1"/>
</dbReference>
<feature type="signal peptide" evidence="1">
    <location>
        <begin position="1"/>
        <end position="21"/>
    </location>
</feature>
<dbReference type="InterPro" id="IPR050492">
    <property type="entry name" value="Bact_metal-bind_prot9"/>
</dbReference>
<dbReference type="PANTHER" id="PTHR42953:SF4">
    <property type="entry name" value="METAL ABC TRANSPORTER SUBSTRATE-BINDING PROTEIN"/>
    <property type="match status" value="1"/>
</dbReference>